<feature type="domain" description="TFIIF beta subunit HTH" evidence="11">
    <location>
        <begin position="272"/>
        <end position="338"/>
    </location>
</feature>
<feature type="domain" description="TFIIF beta subunit N-terminal" evidence="12">
    <location>
        <begin position="50"/>
        <end position="203"/>
    </location>
</feature>
<dbReference type="SUPFAM" id="SSF50916">
    <property type="entry name" value="Rap30/74 interaction domains"/>
    <property type="match status" value="1"/>
</dbReference>
<evidence type="ECO:0000256" key="5">
    <source>
        <dbReference type="ARBA" id="ARBA00023125"/>
    </source>
</evidence>
<dbReference type="Pfam" id="PF02270">
    <property type="entry name" value="TFIIF_beta"/>
    <property type="match status" value="1"/>
</dbReference>
<dbReference type="PANTHER" id="PTHR10445:SF0">
    <property type="entry name" value="GENERAL TRANSCRIPTION FACTOR IIF SUBUNIT 2"/>
    <property type="match status" value="1"/>
</dbReference>
<accession>A0AA39GRW2</accession>
<keyword evidence="4" id="KW-0805">Transcription regulation</keyword>
<feature type="compositionally biased region" description="Basic and acidic residues" evidence="10">
    <location>
        <begin position="160"/>
        <end position="172"/>
    </location>
</feature>
<name>A0AA39GRW2_SARSR</name>
<dbReference type="GO" id="GO:0006367">
    <property type="term" value="P:transcription initiation at RNA polymerase II promoter"/>
    <property type="evidence" value="ECO:0007669"/>
    <property type="project" value="InterPro"/>
</dbReference>
<evidence type="ECO:0000256" key="9">
    <source>
        <dbReference type="ARBA" id="ARBA00081863"/>
    </source>
</evidence>
<evidence type="ECO:0000259" key="12">
    <source>
        <dbReference type="Pfam" id="PF17683"/>
    </source>
</evidence>
<dbReference type="InterPro" id="IPR036390">
    <property type="entry name" value="WH_DNA-bd_sf"/>
</dbReference>
<dbReference type="InterPro" id="IPR003196">
    <property type="entry name" value="TFIIF_beta"/>
</dbReference>
<dbReference type="Gene3D" id="1.10.10.10">
    <property type="entry name" value="Winged helix-like DNA-binding domain superfamily/Winged helix DNA-binding domain"/>
    <property type="match status" value="1"/>
</dbReference>
<protein>
    <recommendedName>
        <fullName evidence="3">Transcription initiation factor IIF subunit beta</fullName>
    </recommendedName>
    <alternativeName>
        <fullName evidence="9">TFIIF medium subunit</fullName>
    </alternativeName>
    <alternativeName>
        <fullName evidence="8">TFIIF-beta</fullName>
    </alternativeName>
</protein>
<dbReference type="GO" id="GO:0005674">
    <property type="term" value="C:transcription factor TFIIF complex"/>
    <property type="evidence" value="ECO:0007669"/>
    <property type="project" value="InterPro"/>
</dbReference>
<evidence type="ECO:0000313" key="14">
    <source>
        <dbReference type="Proteomes" id="UP001175261"/>
    </source>
</evidence>
<evidence type="ECO:0000256" key="2">
    <source>
        <dbReference type="ARBA" id="ARBA00009543"/>
    </source>
</evidence>
<feature type="region of interest" description="Disordered" evidence="10">
    <location>
        <begin position="342"/>
        <end position="367"/>
    </location>
</feature>
<feature type="compositionally biased region" description="Acidic residues" evidence="10">
    <location>
        <begin position="349"/>
        <end position="367"/>
    </location>
</feature>
<keyword evidence="7" id="KW-0539">Nucleus</keyword>
<comment type="subcellular location">
    <subcellularLocation>
        <location evidence="1">Nucleus</location>
    </subcellularLocation>
</comment>
<evidence type="ECO:0000313" key="13">
    <source>
        <dbReference type="EMBL" id="KAK0392453.1"/>
    </source>
</evidence>
<dbReference type="SUPFAM" id="SSF46785">
    <property type="entry name" value="Winged helix' DNA-binding domain"/>
    <property type="match status" value="1"/>
</dbReference>
<dbReference type="Proteomes" id="UP001175261">
    <property type="component" value="Unassembled WGS sequence"/>
</dbReference>
<evidence type="ECO:0000256" key="4">
    <source>
        <dbReference type="ARBA" id="ARBA00023015"/>
    </source>
</evidence>
<dbReference type="InterPro" id="IPR040504">
    <property type="entry name" value="TFIIF_beta_N"/>
</dbReference>
<keyword evidence="14" id="KW-1185">Reference proteome</keyword>
<reference evidence="13" key="1">
    <citation type="submission" date="2022-10" db="EMBL/GenBank/DDBJ databases">
        <title>Determination and structural analysis of whole genome sequence of Sarocladium strictum F4-1.</title>
        <authorList>
            <person name="Hu L."/>
            <person name="Jiang Y."/>
        </authorList>
    </citation>
    <scope>NUCLEOTIDE SEQUENCE</scope>
    <source>
        <strain evidence="13">F4-1</strain>
    </source>
</reference>
<sequence length="367" mass="42121">MADPAVKPEPMDTSPGDVPGGPPADEDDMYEDAGDLEFYDKNAEGNRFEALYLARLPKYLWESWAKLVEGLNDDDEVRLGTLRTWQSKDTNGEDKTHLRMLLQPHAAHQSLPVEYEMDVTDKDVHNHFIFSEEDLPGFKEKSKARSEAAASGMPASLLRPKNENTERRPFDRRSRFQPYYRKAVPKKTKIIGKIHYDMRVEPVDKREEEKLLERRLFEADHSKPGVQLITRDRTRKALQSGTAQAHNWGDDFVKGAGAPAAKPKKGEVFKAARIPENELIDLFWKCFGEYQFWSMKALRQRLQQPENYIRQVLNDREIAVLHKSGPFANHYELTDQYKSGIHAQKSAAAEEDDDDEGEEMEDVMPTS</sequence>
<comment type="similarity">
    <text evidence="2">Belongs to the TFIIF beta subunit family.</text>
</comment>
<dbReference type="AlphaFoldDB" id="A0AA39GRW2"/>
<evidence type="ECO:0000259" key="11">
    <source>
        <dbReference type="Pfam" id="PF02270"/>
    </source>
</evidence>
<evidence type="ECO:0000256" key="1">
    <source>
        <dbReference type="ARBA" id="ARBA00004123"/>
    </source>
</evidence>
<evidence type="ECO:0000256" key="7">
    <source>
        <dbReference type="ARBA" id="ARBA00023242"/>
    </source>
</evidence>
<dbReference type="InterPro" id="IPR011039">
    <property type="entry name" value="TFIIF_interaction"/>
</dbReference>
<dbReference type="Pfam" id="PF17683">
    <property type="entry name" value="TFIIF_beta_N"/>
    <property type="match status" value="1"/>
</dbReference>
<proteinExistence type="inferred from homology"/>
<dbReference type="InterPro" id="IPR036388">
    <property type="entry name" value="WH-like_DNA-bd_sf"/>
</dbReference>
<organism evidence="13 14">
    <name type="scientific">Sarocladium strictum</name>
    <name type="common">Black bundle disease fungus</name>
    <name type="synonym">Acremonium strictum</name>
    <dbReference type="NCBI Taxonomy" id="5046"/>
    <lineage>
        <taxon>Eukaryota</taxon>
        <taxon>Fungi</taxon>
        <taxon>Dikarya</taxon>
        <taxon>Ascomycota</taxon>
        <taxon>Pezizomycotina</taxon>
        <taxon>Sordariomycetes</taxon>
        <taxon>Hypocreomycetidae</taxon>
        <taxon>Hypocreales</taxon>
        <taxon>Sarocladiaceae</taxon>
        <taxon>Sarocladium</taxon>
    </lineage>
</organism>
<dbReference type="InterPro" id="IPR040450">
    <property type="entry name" value="TFIIF_beta_HTH"/>
</dbReference>
<feature type="region of interest" description="Disordered" evidence="10">
    <location>
        <begin position="142"/>
        <end position="172"/>
    </location>
</feature>
<feature type="region of interest" description="Disordered" evidence="10">
    <location>
        <begin position="1"/>
        <end position="32"/>
    </location>
</feature>
<evidence type="ECO:0000256" key="10">
    <source>
        <dbReference type="SAM" id="MobiDB-lite"/>
    </source>
</evidence>
<dbReference type="EMBL" id="JAPDFR010000001">
    <property type="protein sequence ID" value="KAK0392453.1"/>
    <property type="molecule type" value="Genomic_DNA"/>
</dbReference>
<evidence type="ECO:0000256" key="8">
    <source>
        <dbReference type="ARBA" id="ARBA00081473"/>
    </source>
</evidence>
<dbReference type="CDD" id="cd07980">
    <property type="entry name" value="TFIIF_beta"/>
    <property type="match status" value="1"/>
</dbReference>
<dbReference type="PANTHER" id="PTHR10445">
    <property type="entry name" value="GENERAL TRANSCRIPTION FACTOR IIF SUBUNIT 2"/>
    <property type="match status" value="1"/>
</dbReference>
<keyword evidence="5" id="KW-0238">DNA-binding</keyword>
<evidence type="ECO:0000256" key="3">
    <source>
        <dbReference type="ARBA" id="ARBA00021453"/>
    </source>
</evidence>
<gene>
    <name evidence="13" type="ORF">NLU13_1948</name>
</gene>
<dbReference type="FunFam" id="1.10.10.10:FF:000035">
    <property type="entry name" value="General transcription factor IIF subunit 2"/>
    <property type="match status" value="1"/>
</dbReference>
<dbReference type="GO" id="GO:0003677">
    <property type="term" value="F:DNA binding"/>
    <property type="evidence" value="ECO:0007669"/>
    <property type="project" value="UniProtKB-KW"/>
</dbReference>
<keyword evidence="6" id="KW-0804">Transcription</keyword>
<comment type="caution">
    <text evidence="13">The sequence shown here is derived from an EMBL/GenBank/DDBJ whole genome shotgun (WGS) entry which is preliminary data.</text>
</comment>
<evidence type="ECO:0000256" key="6">
    <source>
        <dbReference type="ARBA" id="ARBA00023163"/>
    </source>
</evidence>